<proteinExistence type="predicted"/>
<comment type="caution">
    <text evidence="1">The sequence shown here is derived from an EMBL/GenBank/DDBJ whole genome shotgun (WGS) entry which is preliminary data.</text>
</comment>
<evidence type="ECO:0000313" key="2">
    <source>
        <dbReference type="Proteomes" id="UP001604336"/>
    </source>
</evidence>
<accession>A0ABD1V8G0</accession>
<evidence type="ECO:0000313" key="1">
    <source>
        <dbReference type="EMBL" id="KAL2533466.1"/>
    </source>
</evidence>
<keyword evidence="2" id="KW-1185">Reference proteome</keyword>
<organism evidence="1 2">
    <name type="scientific">Abeliophyllum distichum</name>
    <dbReference type="NCBI Taxonomy" id="126358"/>
    <lineage>
        <taxon>Eukaryota</taxon>
        <taxon>Viridiplantae</taxon>
        <taxon>Streptophyta</taxon>
        <taxon>Embryophyta</taxon>
        <taxon>Tracheophyta</taxon>
        <taxon>Spermatophyta</taxon>
        <taxon>Magnoliopsida</taxon>
        <taxon>eudicotyledons</taxon>
        <taxon>Gunneridae</taxon>
        <taxon>Pentapetalae</taxon>
        <taxon>asterids</taxon>
        <taxon>lamiids</taxon>
        <taxon>Lamiales</taxon>
        <taxon>Oleaceae</taxon>
        <taxon>Forsythieae</taxon>
        <taxon>Abeliophyllum</taxon>
    </lineage>
</organism>
<protein>
    <submittedName>
        <fullName evidence="1">Uncharacterized protein</fullName>
    </submittedName>
</protein>
<dbReference type="EMBL" id="JBFOLK010000002">
    <property type="protein sequence ID" value="KAL2533466.1"/>
    <property type="molecule type" value="Genomic_DNA"/>
</dbReference>
<reference evidence="2" key="1">
    <citation type="submission" date="2024-07" db="EMBL/GenBank/DDBJ databases">
        <title>Two chromosome-level genome assemblies of Korean endemic species Abeliophyllum distichum and Forsythia ovata (Oleaceae).</title>
        <authorList>
            <person name="Jang H."/>
        </authorList>
    </citation>
    <scope>NUCLEOTIDE SEQUENCE [LARGE SCALE GENOMIC DNA]</scope>
</reference>
<gene>
    <name evidence="1" type="ORF">Adt_06817</name>
</gene>
<dbReference type="AlphaFoldDB" id="A0ABD1V8G0"/>
<name>A0ABD1V8G0_9LAMI</name>
<dbReference type="Proteomes" id="UP001604336">
    <property type="component" value="Unassembled WGS sequence"/>
</dbReference>
<sequence>MENITKVNFYPGALPNWIRHMFNIGNILCLYPNQNLREICMLPARIKVAIEEFVRVTKPTNIYIRFFAAVSKWDDYLIPVKNVIKIGLTRKLFDPNSQNTHDVTPNEILKIEAFKRAKDFKDQFDFLVDTMTKNENIWIYPCGDSIIFSNCTKKTRDQDWALLDHWCDKLMNNENDGSPQFLQEMCKIMVSYTEHSCPNCIIEDMDHVSLNKDDMPADYFEGKMIG</sequence>